<keyword evidence="5" id="KW-0597">Phosphoprotein</keyword>
<dbReference type="CDD" id="cd06225">
    <property type="entry name" value="HAMP"/>
    <property type="match status" value="1"/>
</dbReference>
<dbReference type="SUPFAM" id="SSF55781">
    <property type="entry name" value="GAF domain-like"/>
    <property type="match status" value="1"/>
</dbReference>
<dbReference type="Pfam" id="PF02743">
    <property type="entry name" value="dCache_1"/>
    <property type="match status" value="1"/>
</dbReference>
<evidence type="ECO:0000259" key="15">
    <source>
        <dbReference type="PROSITE" id="PS50885"/>
    </source>
</evidence>
<dbReference type="PRINTS" id="PR00344">
    <property type="entry name" value="BCTRLSENSOR"/>
</dbReference>
<protein>
    <recommendedName>
        <fullName evidence="3">histidine kinase</fullName>
        <ecNumber evidence="3">2.7.13.3</ecNumber>
    </recommendedName>
</protein>
<dbReference type="InterPro" id="IPR003661">
    <property type="entry name" value="HisK_dim/P_dom"/>
</dbReference>
<dbReference type="SUPFAM" id="SSF158472">
    <property type="entry name" value="HAMP domain-like"/>
    <property type="match status" value="1"/>
</dbReference>
<keyword evidence="11 13" id="KW-0472">Membrane</keyword>
<dbReference type="InterPro" id="IPR003594">
    <property type="entry name" value="HATPase_dom"/>
</dbReference>
<keyword evidence="4" id="KW-1003">Cell membrane</keyword>
<evidence type="ECO:0000256" key="12">
    <source>
        <dbReference type="SAM" id="MobiDB-lite"/>
    </source>
</evidence>
<evidence type="ECO:0000256" key="5">
    <source>
        <dbReference type="ARBA" id="ARBA00022553"/>
    </source>
</evidence>
<dbReference type="EMBL" id="JBBKZU010000004">
    <property type="protein sequence ID" value="MEJ8811675.1"/>
    <property type="molecule type" value="Genomic_DNA"/>
</dbReference>
<dbReference type="CDD" id="cd00082">
    <property type="entry name" value="HisKA"/>
    <property type="match status" value="1"/>
</dbReference>
<evidence type="ECO:0000259" key="14">
    <source>
        <dbReference type="PROSITE" id="PS50109"/>
    </source>
</evidence>
<evidence type="ECO:0000313" key="17">
    <source>
        <dbReference type="Proteomes" id="UP001365846"/>
    </source>
</evidence>
<dbReference type="Pfam" id="PF00672">
    <property type="entry name" value="HAMP"/>
    <property type="match status" value="1"/>
</dbReference>
<feature type="transmembrane region" description="Helical" evidence="13">
    <location>
        <begin position="318"/>
        <end position="340"/>
    </location>
</feature>
<organism evidence="16 17">
    <name type="scientific">Variovorax ureilyticus</name>
    <dbReference type="NCBI Taxonomy" id="1836198"/>
    <lineage>
        <taxon>Bacteria</taxon>
        <taxon>Pseudomonadati</taxon>
        <taxon>Pseudomonadota</taxon>
        <taxon>Betaproteobacteria</taxon>
        <taxon>Burkholderiales</taxon>
        <taxon>Comamonadaceae</taxon>
        <taxon>Variovorax</taxon>
    </lineage>
</organism>
<dbReference type="Gene3D" id="1.10.287.130">
    <property type="match status" value="1"/>
</dbReference>
<dbReference type="InterPro" id="IPR036097">
    <property type="entry name" value="HisK_dim/P_sf"/>
</dbReference>
<comment type="catalytic activity">
    <reaction evidence="1">
        <text>ATP + protein L-histidine = ADP + protein N-phospho-L-histidine.</text>
        <dbReference type="EC" id="2.7.13.3"/>
    </reaction>
</comment>
<dbReference type="PANTHER" id="PTHR43711">
    <property type="entry name" value="TWO-COMPONENT HISTIDINE KINASE"/>
    <property type="match status" value="1"/>
</dbReference>
<keyword evidence="9 13" id="KW-1133">Transmembrane helix</keyword>
<accession>A0ABU8VDM3</accession>
<feature type="domain" description="HAMP" evidence="15">
    <location>
        <begin position="341"/>
        <end position="393"/>
    </location>
</feature>
<dbReference type="InterPro" id="IPR004358">
    <property type="entry name" value="Sig_transdc_His_kin-like_C"/>
</dbReference>
<keyword evidence="17" id="KW-1185">Reference proteome</keyword>
<reference evidence="16 17" key="1">
    <citation type="submission" date="2024-03" db="EMBL/GenBank/DDBJ databases">
        <title>Novel species of the genus Variovorax.</title>
        <authorList>
            <person name="Liu Q."/>
            <person name="Xin Y.-H."/>
        </authorList>
    </citation>
    <scope>NUCLEOTIDE SEQUENCE [LARGE SCALE GENOMIC DNA]</scope>
    <source>
        <strain evidence="16 17">KACC 18899</strain>
    </source>
</reference>
<name>A0ABU8VDM3_9BURK</name>
<dbReference type="InterPro" id="IPR033479">
    <property type="entry name" value="dCache_1"/>
</dbReference>
<dbReference type="GO" id="GO:0005524">
    <property type="term" value="F:ATP binding"/>
    <property type="evidence" value="ECO:0007669"/>
    <property type="project" value="UniProtKB-KW"/>
</dbReference>
<feature type="transmembrane region" description="Helical" evidence="13">
    <location>
        <begin position="48"/>
        <end position="72"/>
    </location>
</feature>
<dbReference type="PANTHER" id="PTHR43711:SF31">
    <property type="entry name" value="HISTIDINE KINASE"/>
    <property type="match status" value="1"/>
</dbReference>
<dbReference type="SMART" id="SM00387">
    <property type="entry name" value="HATPase_c"/>
    <property type="match status" value="1"/>
</dbReference>
<evidence type="ECO:0000256" key="4">
    <source>
        <dbReference type="ARBA" id="ARBA00022475"/>
    </source>
</evidence>
<evidence type="ECO:0000256" key="7">
    <source>
        <dbReference type="ARBA" id="ARBA00022692"/>
    </source>
</evidence>
<evidence type="ECO:0000256" key="10">
    <source>
        <dbReference type="ARBA" id="ARBA00023012"/>
    </source>
</evidence>
<evidence type="ECO:0000256" key="6">
    <source>
        <dbReference type="ARBA" id="ARBA00022679"/>
    </source>
</evidence>
<dbReference type="Pfam" id="PF02518">
    <property type="entry name" value="HATPase_c"/>
    <property type="match status" value="1"/>
</dbReference>
<sequence length="828" mass="90210">MTPPDSSPSSLSGDSGELAPTAGGNGRRFTVFSQATREVHRGRLFRKYFLLILSLVTMVLLASSAISLYFSYQENKAALASLQHEKALGAASRIEQYVQHMTEQLAYASLAQLDASDLESRRTEFWRLLRQSPEVTDIAQIGRDGREQIAVSRLGMDVMGSGRNRSRDAAFLGAVPDAAWFGPVYFNRDTEPYMTVAIRAGGEKGPVTVAELNLKFIWDVVSRIQIGEKGKAYVVDSNGLLIADPDIGLVLRKTSFAGLPHVQAAEADAGALEDDAMVSRDLQGRAVLTSMAPIKPLGWKVFVEQPIGEVYAKLNASFLRAAVLLLAGLLISAVAASVLARSMVRPIRTLARGARHIGQGDLNQQIVVNTGDELEGLAEQFNSMSAKLREYYGGLERKVERRTAELSAALEHQTATAEILRVISRSPTDLRPVLLAVAERAATLCKAYGCRIWLPEDDHLRSVTGYLGASGDVVSGRDEVLPLTRGSVVGRAFLDHRTVHAEDVVSLLDTEYPDSREPQSRHGFRTVLGVPMIREGASLGVLAVIRKEVQPFSAGEIRLVETFADQAVIAIQNARLFQEIEDKSHQLEVANQHKSEFLANMSHELRTPLNAIIGFSEVLVERMFGDVNDKQMEYLRDIHSSGQHLLTLINDVLDLSKIEAGRMELDLSSFDLGLLLENALTLVRERAQRNGIALSLEVGEGLQAWVADARKVKQIMVNLLSNAVKFTPSGGQVRVTARRIDSGGQPAAEVCVADTGPGIAPKDHALIFDEFKQVGGDYLRKSEGTGLGLSLARRFAQLHGGTLTVDSRLGEGAVFTLVLPLKDEEVAQ</sequence>
<keyword evidence="6" id="KW-0808">Transferase</keyword>
<keyword evidence="8" id="KW-0418">Kinase</keyword>
<feature type="compositionally biased region" description="Low complexity" evidence="12">
    <location>
        <begin position="7"/>
        <end position="16"/>
    </location>
</feature>
<dbReference type="RefSeq" id="WP_340356949.1">
    <property type="nucleotide sequence ID" value="NZ_JBBKZU010000004.1"/>
</dbReference>
<dbReference type="SUPFAM" id="SSF55874">
    <property type="entry name" value="ATPase domain of HSP90 chaperone/DNA topoisomerase II/histidine kinase"/>
    <property type="match status" value="1"/>
</dbReference>
<dbReference type="InterPro" id="IPR029016">
    <property type="entry name" value="GAF-like_dom_sf"/>
</dbReference>
<dbReference type="PROSITE" id="PS50885">
    <property type="entry name" value="HAMP"/>
    <property type="match status" value="1"/>
</dbReference>
<dbReference type="InterPro" id="IPR003660">
    <property type="entry name" value="HAMP_dom"/>
</dbReference>
<feature type="domain" description="Histidine kinase" evidence="14">
    <location>
        <begin position="600"/>
        <end position="823"/>
    </location>
</feature>
<dbReference type="SMART" id="SM00388">
    <property type="entry name" value="HisKA"/>
    <property type="match status" value="1"/>
</dbReference>
<dbReference type="Gene3D" id="3.30.565.10">
    <property type="entry name" value="Histidine kinase-like ATPase, C-terminal domain"/>
    <property type="match status" value="1"/>
</dbReference>
<dbReference type="InterPro" id="IPR050736">
    <property type="entry name" value="Sensor_HK_Regulatory"/>
</dbReference>
<dbReference type="SMART" id="SM00065">
    <property type="entry name" value="GAF"/>
    <property type="match status" value="1"/>
</dbReference>
<dbReference type="SMART" id="SM00304">
    <property type="entry name" value="HAMP"/>
    <property type="match status" value="1"/>
</dbReference>
<evidence type="ECO:0000256" key="9">
    <source>
        <dbReference type="ARBA" id="ARBA00022989"/>
    </source>
</evidence>
<dbReference type="InterPro" id="IPR036890">
    <property type="entry name" value="HATPase_C_sf"/>
</dbReference>
<dbReference type="EC" id="2.7.13.3" evidence="3"/>
<evidence type="ECO:0000256" key="2">
    <source>
        <dbReference type="ARBA" id="ARBA00004651"/>
    </source>
</evidence>
<dbReference type="Gene3D" id="6.10.340.10">
    <property type="match status" value="1"/>
</dbReference>
<comment type="subcellular location">
    <subcellularLocation>
        <location evidence="2">Cell membrane</location>
        <topology evidence="2">Multi-pass membrane protein</topology>
    </subcellularLocation>
</comment>
<dbReference type="InterPro" id="IPR003018">
    <property type="entry name" value="GAF"/>
</dbReference>
<dbReference type="Proteomes" id="UP001365846">
    <property type="component" value="Unassembled WGS sequence"/>
</dbReference>
<keyword evidence="16" id="KW-0067">ATP-binding</keyword>
<feature type="region of interest" description="Disordered" evidence="12">
    <location>
        <begin position="1"/>
        <end position="22"/>
    </location>
</feature>
<dbReference type="CDD" id="cd16922">
    <property type="entry name" value="HATPase_EvgS-ArcB-TorS-like"/>
    <property type="match status" value="1"/>
</dbReference>
<proteinExistence type="predicted"/>
<keyword evidence="7 13" id="KW-0812">Transmembrane</keyword>
<keyword evidence="10" id="KW-0902">Two-component regulatory system</keyword>
<evidence type="ECO:0000256" key="3">
    <source>
        <dbReference type="ARBA" id="ARBA00012438"/>
    </source>
</evidence>
<evidence type="ECO:0000256" key="13">
    <source>
        <dbReference type="SAM" id="Phobius"/>
    </source>
</evidence>
<evidence type="ECO:0000313" key="16">
    <source>
        <dbReference type="EMBL" id="MEJ8811675.1"/>
    </source>
</evidence>
<dbReference type="Gene3D" id="3.30.450.20">
    <property type="entry name" value="PAS domain"/>
    <property type="match status" value="1"/>
</dbReference>
<gene>
    <name evidence="16" type="ORF">WKW77_11410</name>
</gene>
<dbReference type="Pfam" id="PF01590">
    <property type="entry name" value="GAF"/>
    <property type="match status" value="1"/>
</dbReference>
<dbReference type="InterPro" id="IPR005467">
    <property type="entry name" value="His_kinase_dom"/>
</dbReference>
<comment type="caution">
    <text evidence="16">The sequence shown here is derived from an EMBL/GenBank/DDBJ whole genome shotgun (WGS) entry which is preliminary data.</text>
</comment>
<evidence type="ECO:0000256" key="11">
    <source>
        <dbReference type="ARBA" id="ARBA00023136"/>
    </source>
</evidence>
<dbReference type="PROSITE" id="PS50109">
    <property type="entry name" value="HIS_KIN"/>
    <property type="match status" value="1"/>
</dbReference>
<dbReference type="SUPFAM" id="SSF47384">
    <property type="entry name" value="Homodimeric domain of signal transducing histidine kinase"/>
    <property type="match status" value="1"/>
</dbReference>
<evidence type="ECO:0000256" key="8">
    <source>
        <dbReference type="ARBA" id="ARBA00022777"/>
    </source>
</evidence>
<keyword evidence="16" id="KW-0547">Nucleotide-binding</keyword>
<evidence type="ECO:0000256" key="1">
    <source>
        <dbReference type="ARBA" id="ARBA00000085"/>
    </source>
</evidence>
<dbReference type="Pfam" id="PF00512">
    <property type="entry name" value="HisKA"/>
    <property type="match status" value="1"/>
</dbReference>
<dbReference type="CDD" id="cd12912">
    <property type="entry name" value="PDC2_MCP_like"/>
    <property type="match status" value="1"/>
</dbReference>
<dbReference type="Gene3D" id="3.30.450.40">
    <property type="match status" value="1"/>
</dbReference>